<dbReference type="SUPFAM" id="SSF82784">
    <property type="entry name" value="OsmC-like"/>
    <property type="match status" value="1"/>
</dbReference>
<dbReference type="PANTHER" id="PTHR42830">
    <property type="entry name" value="OSMOTICALLY INDUCIBLE FAMILY PROTEIN"/>
    <property type="match status" value="1"/>
</dbReference>
<evidence type="ECO:0000313" key="1">
    <source>
        <dbReference type="EMBL" id="QEC70532.1"/>
    </source>
</evidence>
<accession>A0A5B8VHW2</accession>
<organism evidence="1 2">
    <name type="scientific">Arachidicoccus ginsenosidivorans</name>
    <dbReference type="NCBI Taxonomy" id="496057"/>
    <lineage>
        <taxon>Bacteria</taxon>
        <taxon>Pseudomonadati</taxon>
        <taxon>Bacteroidota</taxon>
        <taxon>Chitinophagia</taxon>
        <taxon>Chitinophagales</taxon>
        <taxon>Chitinophagaceae</taxon>
        <taxon>Arachidicoccus</taxon>
    </lineage>
</organism>
<keyword evidence="2" id="KW-1185">Reference proteome</keyword>
<dbReference type="InterPro" id="IPR052707">
    <property type="entry name" value="OsmC_Ohr_Peroxiredoxin"/>
</dbReference>
<dbReference type="AlphaFoldDB" id="A0A5B8VHW2"/>
<dbReference type="InterPro" id="IPR003718">
    <property type="entry name" value="OsmC/Ohr_fam"/>
</dbReference>
<protein>
    <submittedName>
        <fullName evidence="1">OsmC family peroxiredoxin</fullName>
    </submittedName>
</protein>
<evidence type="ECO:0000313" key="2">
    <source>
        <dbReference type="Proteomes" id="UP000321291"/>
    </source>
</evidence>
<dbReference type="Proteomes" id="UP000321291">
    <property type="component" value="Chromosome"/>
</dbReference>
<dbReference type="InterPro" id="IPR015946">
    <property type="entry name" value="KH_dom-like_a/b"/>
</dbReference>
<dbReference type="KEGG" id="agi:FSB73_01225"/>
<dbReference type="EMBL" id="CP042434">
    <property type="protein sequence ID" value="QEC70532.1"/>
    <property type="molecule type" value="Genomic_DNA"/>
</dbReference>
<dbReference type="Gene3D" id="3.30.300.20">
    <property type="match status" value="1"/>
</dbReference>
<gene>
    <name evidence="1" type="ORF">FSB73_01225</name>
</gene>
<dbReference type="RefSeq" id="WP_146779795.1">
    <property type="nucleotide sequence ID" value="NZ_CP042434.1"/>
</dbReference>
<name>A0A5B8VHW2_9BACT</name>
<reference evidence="1 2" key="1">
    <citation type="journal article" date="2017" name="Int. J. Syst. Evol. Microbiol.">
        <title>Arachidicoccus ginsenosidivorans sp. nov., with ginsenoside-converting activity isolated from ginseng cultivating soil.</title>
        <authorList>
            <person name="Siddiqi M.Z."/>
            <person name="Aslam Z."/>
            <person name="Im W.T."/>
        </authorList>
    </citation>
    <scope>NUCLEOTIDE SEQUENCE [LARGE SCALE GENOMIC DNA]</scope>
    <source>
        <strain evidence="1 2">Gsoil 809</strain>
    </source>
</reference>
<dbReference type="Pfam" id="PF02566">
    <property type="entry name" value="OsmC"/>
    <property type="match status" value="1"/>
</dbReference>
<dbReference type="OrthoDB" id="9795405at2"/>
<proteinExistence type="predicted"/>
<dbReference type="PANTHER" id="PTHR42830:SF2">
    <property type="entry name" value="OSMC_OHR FAMILY PROTEIN"/>
    <property type="match status" value="1"/>
</dbReference>
<dbReference type="InterPro" id="IPR036102">
    <property type="entry name" value="OsmC/Ohrsf"/>
</dbReference>
<sequence length="169" mass="18953">MAENTRNYHLNLQWTGNTGKGTASYLSYERAFELSAEDKSIIQGSADPTHRGDKAKYNPEEMLLAALSSSQMLWFLQLCAEKGITVLSYQDSPIGVMQEEVQKETDNELLNVVPGRFRRVVLNPTVKLQSKADQQSAQLCQDLAAVRCPISRSVNFMVEIIVTFEYASE</sequence>